<gene>
    <name evidence="11" type="ORF">FHS76_003829</name>
</gene>
<keyword evidence="7 9" id="KW-0472">Membrane</keyword>
<dbReference type="GO" id="GO:0055085">
    <property type="term" value="P:transmembrane transport"/>
    <property type="evidence" value="ECO:0007669"/>
    <property type="project" value="InterPro"/>
</dbReference>
<evidence type="ECO:0000256" key="3">
    <source>
        <dbReference type="ARBA" id="ARBA00022448"/>
    </source>
</evidence>
<comment type="subcellular location">
    <subcellularLocation>
        <location evidence="1 9">Cell membrane</location>
        <topology evidence="1 9">Multi-pass membrane protein</topology>
    </subcellularLocation>
</comment>
<evidence type="ECO:0000256" key="4">
    <source>
        <dbReference type="ARBA" id="ARBA00022475"/>
    </source>
</evidence>
<dbReference type="SUPFAM" id="SSF161098">
    <property type="entry name" value="MetI-like"/>
    <property type="match status" value="1"/>
</dbReference>
<dbReference type="AlphaFoldDB" id="A0A7W9B0E4"/>
<comment type="function">
    <text evidence="8">Probably part of an ABC transporter complex that could be involved in peptide import. Probably responsible for the translocation of the substrate across the membrane.</text>
</comment>
<evidence type="ECO:0000256" key="1">
    <source>
        <dbReference type="ARBA" id="ARBA00004651"/>
    </source>
</evidence>
<dbReference type="InterPro" id="IPR035906">
    <property type="entry name" value="MetI-like_sf"/>
</dbReference>
<dbReference type="InterPro" id="IPR050366">
    <property type="entry name" value="BP-dependent_transpt_permease"/>
</dbReference>
<comment type="similarity">
    <text evidence="2 9">Belongs to the binding-protein-dependent transport system permease family.</text>
</comment>
<dbReference type="Gene3D" id="1.10.3720.10">
    <property type="entry name" value="MetI-like"/>
    <property type="match status" value="1"/>
</dbReference>
<evidence type="ECO:0000256" key="6">
    <source>
        <dbReference type="ARBA" id="ARBA00022989"/>
    </source>
</evidence>
<dbReference type="PANTHER" id="PTHR43386">
    <property type="entry name" value="OLIGOPEPTIDE TRANSPORT SYSTEM PERMEASE PROTEIN APPC"/>
    <property type="match status" value="1"/>
</dbReference>
<keyword evidence="6 9" id="KW-1133">Transmembrane helix</keyword>
<organism evidence="11 12">
    <name type="scientific">Brucella daejeonensis</name>
    <dbReference type="NCBI Taxonomy" id="659015"/>
    <lineage>
        <taxon>Bacteria</taxon>
        <taxon>Pseudomonadati</taxon>
        <taxon>Pseudomonadota</taxon>
        <taxon>Alphaproteobacteria</taxon>
        <taxon>Hyphomicrobiales</taxon>
        <taxon>Brucellaceae</taxon>
        <taxon>Brucella/Ochrobactrum group</taxon>
        <taxon>Brucella</taxon>
    </lineage>
</organism>
<evidence type="ECO:0000259" key="10">
    <source>
        <dbReference type="PROSITE" id="PS50928"/>
    </source>
</evidence>
<evidence type="ECO:0000256" key="9">
    <source>
        <dbReference type="RuleBase" id="RU363032"/>
    </source>
</evidence>
<dbReference type="Pfam" id="PF12911">
    <property type="entry name" value="OppC_N"/>
    <property type="match status" value="1"/>
</dbReference>
<feature type="transmembrane region" description="Helical" evidence="9">
    <location>
        <begin position="91"/>
        <end position="115"/>
    </location>
</feature>
<keyword evidence="4" id="KW-1003">Cell membrane</keyword>
<dbReference type="EMBL" id="JACIJG010000020">
    <property type="protein sequence ID" value="MBB5703914.1"/>
    <property type="molecule type" value="Genomic_DNA"/>
</dbReference>
<feature type="transmembrane region" description="Helical" evidence="9">
    <location>
        <begin position="212"/>
        <end position="232"/>
    </location>
</feature>
<evidence type="ECO:0000313" key="11">
    <source>
        <dbReference type="EMBL" id="MBB5703914.1"/>
    </source>
</evidence>
<dbReference type="RefSeq" id="WP_183656487.1">
    <property type="nucleotide sequence ID" value="NZ_JACIJG010000020.1"/>
</dbReference>
<feature type="transmembrane region" description="Helical" evidence="9">
    <location>
        <begin position="135"/>
        <end position="160"/>
    </location>
</feature>
<evidence type="ECO:0000256" key="2">
    <source>
        <dbReference type="ARBA" id="ARBA00009306"/>
    </source>
</evidence>
<evidence type="ECO:0000256" key="7">
    <source>
        <dbReference type="ARBA" id="ARBA00023136"/>
    </source>
</evidence>
<proteinExistence type="inferred from homology"/>
<sequence>MTNPAISSAATSERRRFIRRVLKRKTVAIGLLILVVFALLALLAPWIAPYNPYKLSIVNRLKPPSELFWFGTDEFGRDIFSRTVYAGRLSLLVGAAVVVLSSLIGITLGLLAGFFPRLDAPIARLVDAMMAFPDILLAIALVAALGPSLATVIVALSIVYAPRLARVVRASTLVIRELPYVEAAVSMGISTPHIMTRHVLRNLVSPIMVQATFLFASAMLAEAGLSFLGLGVSPEIPTWGTMIAAGRQYVGQADWMTLFPGIAIVLSVLSLQMVGDGFRDLLDPRLKKDL</sequence>
<reference evidence="11 12" key="1">
    <citation type="submission" date="2020-08" db="EMBL/GenBank/DDBJ databases">
        <title>Genomic Encyclopedia of Type Strains, Phase IV (KMG-IV): sequencing the most valuable type-strain genomes for metagenomic binning, comparative biology and taxonomic classification.</title>
        <authorList>
            <person name="Goeker M."/>
        </authorList>
    </citation>
    <scope>NUCLEOTIDE SEQUENCE [LARGE SCALE GENOMIC DNA]</scope>
    <source>
        <strain evidence="11 12">DSM 26944</strain>
    </source>
</reference>
<dbReference type="InterPro" id="IPR000515">
    <property type="entry name" value="MetI-like"/>
</dbReference>
<comment type="caution">
    <text evidence="11">The sequence shown here is derived from an EMBL/GenBank/DDBJ whole genome shotgun (WGS) entry which is preliminary data.</text>
</comment>
<feature type="transmembrane region" description="Helical" evidence="9">
    <location>
        <begin position="26"/>
        <end position="48"/>
    </location>
</feature>
<evidence type="ECO:0000256" key="8">
    <source>
        <dbReference type="ARBA" id="ARBA00025454"/>
    </source>
</evidence>
<feature type="domain" description="ABC transmembrane type-1" evidence="10">
    <location>
        <begin position="87"/>
        <end position="275"/>
    </location>
</feature>
<dbReference type="Proteomes" id="UP000555546">
    <property type="component" value="Unassembled WGS sequence"/>
</dbReference>
<keyword evidence="5 9" id="KW-0812">Transmembrane</keyword>
<keyword evidence="3 9" id="KW-0813">Transport</keyword>
<dbReference type="PROSITE" id="PS50928">
    <property type="entry name" value="ABC_TM1"/>
    <property type="match status" value="1"/>
</dbReference>
<dbReference type="CDD" id="cd06261">
    <property type="entry name" value="TM_PBP2"/>
    <property type="match status" value="1"/>
</dbReference>
<protein>
    <submittedName>
        <fullName evidence="11">Peptide/nickel transport system permease protein</fullName>
    </submittedName>
</protein>
<dbReference type="GO" id="GO:0005886">
    <property type="term" value="C:plasma membrane"/>
    <property type="evidence" value="ECO:0007669"/>
    <property type="project" value="UniProtKB-SubCell"/>
</dbReference>
<accession>A0A7W9B0E4</accession>
<dbReference type="PANTHER" id="PTHR43386:SF25">
    <property type="entry name" value="PEPTIDE ABC TRANSPORTER PERMEASE PROTEIN"/>
    <property type="match status" value="1"/>
</dbReference>
<evidence type="ECO:0000313" key="12">
    <source>
        <dbReference type="Proteomes" id="UP000555546"/>
    </source>
</evidence>
<keyword evidence="12" id="KW-1185">Reference proteome</keyword>
<dbReference type="InterPro" id="IPR025966">
    <property type="entry name" value="OppC_N"/>
</dbReference>
<name>A0A7W9B0E4_9HYPH</name>
<feature type="transmembrane region" description="Helical" evidence="9">
    <location>
        <begin position="258"/>
        <end position="278"/>
    </location>
</feature>
<evidence type="ECO:0000256" key="5">
    <source>
        <dbReference type="ARBA" id="ARBA00022692"/>
    </source>
</evidence>
<dbReference type="Pfam" id="PF00528">
    <property type="entry name" value="BPD_transp_1"/>
    <property type="match status" value="1"/>
</dbReference>